<protein>
    <submittedName>
        <fullName evidence="8">LapA family protein</fullName>
    </submittedName>
</protein>
<evidence type="ECO:0000259" key="7">
    <source>
        <dbReference type="Pfam" id="PF06305"/>
    </source>
</evidence>
<dbReference type="InterPro" id="IPR010445">
    <property type="entry name" value="LapA_dom"/>
</dbReference>
<keyword evidence="9" id="KW-1185">Reference proteome</keyword>
<dbReference type="KEGG" id="apra:G3A50_09460"/>
<dbReference type="Pfam" id="PF06305">
    <property type="entry name" value="LapA_dom"/>
    <property type="match status" value="1"/>
</dbReference>
<evidence type="ECO:0000256" key="3">
    <source>
        <dbReference type="ARBA" id="ARBA00022989"/>
    </source>
</evidence>
<sequence>MLRRIVLILILLPISVAVILLAVANRHSVSLLLDPFAGESGISVQIPLFLVVFGALILGVVLGGVSVWLNQGRYRRTARRSQREARRAAGEVEQLRAVAARTAPASKPAGLSLASSPATPALTDRRTAA</sequence>
<evidence type="ECO:0000313" key="8">
    <source>
        <dbReference type="EMBL" id="QIB33911.1"/>
    </source>
</evidence>
<dbReference type="AlphaFoldDB" id="A0A6P1YMI0"/>
<keyword evidence="1" id="KW-1003">Cell membrane</keyword>
<gene>
    <name evidence="8" type="ORF">G3A50_09460</name>
</gene>
<dbReference type="GO" id="GO:0005886">
    <property type="term" value="C:plasma membrane"/>
    <property type="evidence" value="ECO:0007669"/>
    <property type="project" value="InterPro"/>
</dbReference>
<evidence type="ECO:0000256" key="5">
    <source>
        <dbReference type="SAM" id="MobiDB-lite"/>
    </source>
</evidence>
<accession>A0A6P1YMI0</accession>
<proteinExistence type="predicted"/>
<reference evidence="8 9" key="1">
    <citation type="submission" date="2020-02" db="EMBL/GenBank/DDBJ databases">
        <authorList>
            <person name="Li G."/>
        </authorList>
    </citation>
    <scope>NUCLEOTIDE SEQUENCE [LARGE SCALE GENOMIC DNA]</scope>
    <source>
        <strain evidence="8 9">DSM 102029</strain>
    </source>
</reference>
<feature type="transmembrane region" description="Helical" evidence="6">
    <location>
        <begin position="42"/>
        <end position="69"/>
    </location>
</feature>
<name>A0A6P1YMI0_9HYPH</name>
<keyword evidence="2 6" id="KW-0812">Transmembrane</keyword>
<dbReference type="RefSeq" id="WP_163075006.1">
    <property type="nucleotide sequence ID" value="NZ_CP048630.1"/>
</dbReference>
<evidence type="ECO:0000313" key="9">
    <source>
        <dbReference type="Proteomes" id="UP000464751"/>
    </source>
</evidence>
<evidence type="ECO:0000256" key="4">
    <source>
        <dbReference type="ARBA" id="ARBA00023136"/>
    </source>
</evidence>
<organism evidence="8 9">
    <name type="scientific">Ancylobacter pratisalsi</name>
    <dbReference type="NCBI Taxonomy" id="1745854"/>
    <lineage>
        <taxon>Bacteria</taxon>
        <taxon>Pseudomonadati</taxon>
        <taxon>Pseudomonadota</taxon>
        <taxon>Alphaproteobacteria</taxon>
        <taxon>Hyphomicrobiales</taxon>
        <taxon>Xanthobacteraceae</taxon>
        <taxon>Ancylobacter</taxon>
    </lineage>
</organism>
<feature type="region of interest" description="Disordered" evidence="5">
    <location>
        <begin position="99"/>
        <end position="129"/>
    </location>
</feature>
<dbReference type="Proteomes" id="UP000464751">
    <property type="component" value="Chromosome"/>
</dbReference>
<evidence type="ECO:0000256" key="6">
    <source>
        <dbReference type="SAM" id="Phobius"/>
    </source>
</evidence>
<dbReference type="EMBL" id="CP048630">
    <property type="protein sequence ID" value="QIB33911.1"/>
    <property type="molecule type" value="Genomic_DNA"/>
</dbReference>
<feature type="domain" description="Lipopolysaccharide assembly protein A" evidence="7">
    <location>
        <begin position="43"/>
        <end position="92"/>
    </location>
</feature>
<evidence type="ECO:0000256" key="1">
    <source>
        <dbReference type="ARBA" id="ARBA00022475"/>
    </source>
</evidence>
<evidence type="ECO:0000256" key="2">
    <source>
        <dbReference type="ARBA" id="ARBA00022692"/>
    </source>
</evidence>
<keyword evidence="3 6" id="KW-1133">Transmembrane helix</keyword>
<keyword evidence="4 6" id="KW-0472">Membrane</keyword>